<evidence type="ECO:0000256" key="8">
    <source>
        <dbReference type="SAM" id="MobiDB-lite"/>
    </source>
</evidence>
<keyword evidence="3 7" id="KW-0547">Nucleotide-binding</keyword>
<evidence type="ECO:0000256" key="4">
    <source>
        <dbReference type="ARBA" id="ARBA00022786"/>
    </source>
</evidence>
<organism evidence="10 11">
    <name type="scientific">Basidiobolus meristosporus CBS 931.73</name>
    <dbReference type="NCBI Taxonomy" id="1314790"/>
    <lineage>
        <taxon>Eukaryota</taxon>
        <taxon>Fungi</taxon>
        <taxon>Fungi incertae sedis</taxon>
        <taxon>Zoopagomycota</taxon>
        <taxon>Entomophthoromycotina</taxon>
        <taxon>Basidiobolomycetes</taxon>
        <taxon>Basidiobolales</taxon>
        <taxon>Basidiobolaceae</taxon>
        <taxon>Basidiobolus</taxon>
    </lineage>
</organism>
<sequence length="187" mass="21499">MPVGHSYSSEAIKQIVRDLYILHLNPIEDIRVIINENNLFDFQLWIFGPTGTPYENGAFRVKLSFSSEFPHIPPSCKFLTKIYHPNISHDGEVCINTLRYSWQPGLGIGHILMTLRCLLIQPYPESIMNDEAGRLFLENYEAYAKYARLATEIHANCKAQSEGKSPRKRAGDPKEKRVDKKRILKHT</sequence>
<evidence type="ECO:0000256" key="6">
    <source>
        <dbReference type="PROSITE-ProRule" id="PRU10133"/>
    </source>
</evidence>
<accession>A0A1Y1X570</accession>
<dbReference type="AlphaFoldDB" id="A0A1Y1X570"/>
<evidence type="ECO:0000256" key="3">
    <source>
        <dbReference type="ARBA" id="ARBA00022741"/>
    </source>
</evidence>
<dbReference type="PROSITE" id="PS50127">
    <property type="entry name" value="UBC_2"/>
    <property type="match status" value="1"/>
</dbReference>
<dbReference type="Gene3D" id="3.10.110.10">
    <property type="entry name" value="Ubiquitin Conjugating Enzyme"/>
    <property type="match status" value="1"/>
</dbReference>
<dbReference type="EC" id="2.3.2.23" evidence="1"/>
<dbReference type="InParanoid" id="A0A1Y1X570"/>
<dbReference type="InterPro" id="IPR050113">
    <property type="entry name" value="Ub_conjugating_enzyme"/>
</dbReference>
<dbReference type="GO" id="GO:0061631">
    <property type="term" value="F:ubiquitin conjugating enzyme activity"/>
    <property type="evidence" value="ECO:0007669"/>
    <property type="project" value="UniProtKB-EC"/>
</dbReference>
<protein>
    <recommendedName>
        <fullName evidence="1">E2 ubiquitin-conjugating enzyme</fullName>
        <ecNumber evidence="1">2.3.2.23</ecNumber>
    </recommendedName>
</protein>
<feature type="active site" description="Glycyl thioester intermediate" evidence="6">
    <location>
        <position position="94"/>
    </location>
</feature>
<feature type="domain" description="UBC core" evidence="9">
    <location>
        <begin position="10"/>
        <end position="156"/>
    </location>
</feature>
<dbReference type="PROSITE" id="PS00183">
    <property type="entry name" value="UBC_1"/>
    <property type="match status" value="1"/>
</dbReference>
<comment type="caution">
    <text evidence="10">The sequence shown here is derived from an EMBL/GenBank/DDBJ whole genome shotgun (WGS) entry which is preliminary data.</text>
</comment>
<keyword evidence="11" id="KW-1185">Reference proteome</keyword>
<dbReference type="CDD" id="cd23804">
    <property type="entry name" value="UBCc_UBE2S"/>
    <property type="match status" value="1"/>
</dbReference>
<dbReference type="FunFam" id="3.10.110.10:FF:000031">
    <property type="entry name" value="Ubiquitin-conjugating enzyme E2 22"/>
    <property type="match status" value="1"/>
</dbReference>
<evidence type="ECO:0000256" key="5">
    <source>
        <dbReference type="ARBA" id="ARBA00022840"/>
    </source>
</evidence>
<dbReference type="Proteomes" id="UP000193498">
    <property type="component" value="Unassembled WGS sequence"/>
</dbReference>
<dbReference type="InterPro" id="IPR016135">
    <property type="entry name" value="UBQ-conjugating_enzyme/RWD"/>
</dbReference>
<evidence type="ECO:0000313" key="11">
    <source>
        <dbReference type="Proteomes" id="UP000193498"/>
    </source>
</evidence>
<evidence type="ECO:0000256" key="1">
    <source>
        <dbReference type="ARBA" id="ARBA00012486"/>
    </source>
</evidence>
<dbReference type="InterPro" id="IPR000608">
    <property type="entry name" value="UBC"/>
</dbReference>
<dbReference type="SMART" id="SM00212">
    <property type="entry name" value="UBCc"/>
    <property type="match status" value="1"/>
</dbReference>
<dbReference type="STRING" id="1314790.A0A1Y1X570"/>
<dbReference type="InterPro" id="IPR023313">
    <property type="entry name" value="UBQ-conjugating_AS"/>
</dbReference>
<evidence type="ECO:0000259" key="9">
    <source>
        <dbReference type="PROSITE" id="PS50127"/>
    </source>
</evidence>
<evidence type="ECO:0000256" key="7">
    <source>
        <dbReference type="RuleBase" id="RU362109"/>
    </source>
</evidence>
<reference evidence="10 11" key="1">
    <citation type="submission" date="2016-07" db="EMBL/GenBank/DDBJ databases">
        <title>Pervasive Adenine N6-methylation of Active Genes in Fungi.</title>
        <authorList>
            <consortium name="DOE Joint Genome Institute"/>
            <person name="Mondo S.J."/>
            <person name="Dannebaum R.O."/>
            <person name="Kuo R.C."/>
            <person name="Labutti K."/>
            <person name="Haridas S."/>
            <person name="Kuo A."/>
            <person name="Salamov A."/>
            <person name="Ahrendt S.R."/>
            <person name="Lipzen A."/>
            <person name="Sullivan W."/>
            <person name="Andreopoulos W.B."/>
            <person name="Clum A."/>
            <person name="Lindquist E."/>
            <person name="Daum C."/>
            <person name="Ramamoorthy G.K."/>
            <person name="Gryganskyi A."/>
            <person name="Culley D."/>
            <person name="Magnuson J.K."/>
            <person name="James T.Y."/>
            <person name="O'Malley M.A."/>
            <person name="Stajich J.E."/>
            <person name="Spatafora J.W."/>
            <person name="Visel A."/>
            <person name="Grigoriev I.V."/>
        </authorList>
    </citation>
    <scope>NUCLEOTIDE SEQUENCE [LARGE SCALE GENOMIC DNA]</scope>
    <source>
        <strain evidence="10 11">CBS 931.73</strain>
    </source>
</reference>
<keyword evidence="4 7" id="KW-0833">Ubl conjugation pathway</keyword>
<dbReference type="PANTHER" id="PTHR24067">
    <property type="entry name" value="UBIQUITIN-CONJUGATING ENZYME E2"/>
    <property type="match status" value="1"/>
</dbReference>
<feature type="compositionally biased region" description="Basic and acidic residues" evidence="8">
    <location>
        <begin position="169"/>
        <end position="178"/>
    </location>
</feature>
<name>A0A1Y1X570_9FUNG</name>
<dbReference type="EMBL" id="MCFE01000738">
    <property type="protein sequence ID" value="ORX80464.1"/>
    <property type="molecule type" value="Genomic_DNA"/>
</dbReference>
<evidence type="ECO:0000313" key="10">
    <source>
        <dbReference type="EMBL" id="ORX80464.1"/>
    </source>
</evidence>
<evidence type="ECO:0000256" key="2">
    <source>
        <dbReference type="ARBA" id="ARBA00022679"/>
    </source>
</evidence>
<comment type="similarity">
    <text evidence="7">Belongs to the ubiquitin-conjugating enzyme family.</text>
</comment>
<feature type="region of interest" description="Disordered" evidence="8">
    <location>
        <begin position="158"/>
        <end position="187"/>
    </location>
</feature>
<dbReference type="Pfam" id="PF00179">
    <property type="entry name" value="UQ_con"/>
    <property type="match status" value="1"/>
</dbReference>
<dbReference type="SUPFAM" id="SSF54495">
    <property type="entry name" value="UBC-like"/>
    <property type="match status" value="1"/>
</dbReference>
<keyword evidence="5 7" id="KW-0067">ATP-binding</keyword>
<keyword evidence="2" id="KW-0808">Transferase</keyword>
<dbReference type="OrthoDB" id="10069349at2759"/>
<dbReference type="GO" id="GO:0005524">
    <property type="term" value="F:ATP binding"/>
    <property type="evidence" value="ECO:0007669"/>
    <property type="project" value="UniProtKB-UniRule"/>
</dbReference>
<proteinExistence type="inferred from homology"/>
<gene>
    <name evidence="10" type="ORF">K493DRAFT_308330</name>
</gene>